<protein>
    <submittedName>
        <fullName evidence="1">Fe2OG dioxygenase domain-containing protein</fullName>
    </submittedName>
</protein>
<organism evidence="1 2">
    <name type="scientific">Haematococcus lacustris</name>
    <name type="common">Green alga</name>
    <name type="synonym">Haematococcus pluvialis</name>
    <dbReference type="NCBI Taxonomy" id="44745"/>
    <lineage>
        <taxon>Eukaryota</taxon>
        <taxon>Viridiplantae</taxon>
        <taxon>Chlorophyta</taxon>
        <taxon>core chlorophytes</taxon>
        <taxon>Chlorophyceae</taxon>
        <taxon>CS clade</taxon>
        <taxon>Chlamydomonadales</taxon>
        <taxon>Haematococcaceae</taxon>
        <taxon>Haematococcus</taxon>
    </lineage>
</organism>
<feature type="non-terminal residue" evidence="1">
    <location>
        <position position="1"/>
    </location>
</feature>
<dbReference type="GO" id="GO:0051213">
    <property type="term" value="F:dioxygenase activity"/>
    <property type="evidence" value="ECO:0007669"/>
    <property type="project" value="UniProtKB-KW"/>
</dbReference>
<evidence type="ECO:0000313" key="2">
    <source>
        <dbReference type="Proteomes" id="UP000485058"/>
    </source>
</evidence>
<gene>
    <name evidence="1" type="ORF">HaLaN_30012</name>
</gene>
<accession>A0A6A0AFJ9</accession>
<dbReference type="Proteomes" id="UP000485058">
    <property type="component" value="Unassembled WGS sequence"/>
</dbReference>
<dbReference type="AlphaFoldDB" id="A0A6A0AFJ9"/>
<keyword evidence="2" id="KW-1185">Reference proteome</keyword>
<name>A0A6A0AFJ9_HAELA</name>
<keyword evidence="1" id="KW-0223">Dioxygenase</keyword>
<keyword evidence="1" id="KW-0560">Oxidoreductase</keyword>
<proteinExistence type="predicted"/>
<reference evidence="1 2" key="1">
    <citation type="submission" date="2020-02" db="EMBL/GenBank/DDBJ databases">
        <title>Draft genome sequence of Haematococcus lacustris strain NIES-144.</title>
        <authorList>
            <person name="Morimoto D."/>
            <person name="Nakagawa S."/>
            <person name="Yoshida T."/>
            <person name="Sawayama S."/>
        </authorList>
    </citation>
    <scope>NUCLEOTIDE SEQUENCE [LARGE SCALE GENOMIC DNA]</scope>
    <source>
        <strain evidence="1 2">NIES-144</strain>
    </source>
</reference>
<dbReference type="EMBL" id="BLLF01005329">
    <property type="protein sequence ID" value="GFH31051.1"/>
    <property type="molecule type" value="Genomic_DNA"/>
</dbReference>
<evidence type="ECO:0000313" key="1">
    <source>
        <dbReference type="EMBL" id="GFH31051.1"/>
    </source>
</evidence>
<sequence>TSAAPLPTARVGMAGAWRLQGMALTTKVCEVKKPGGGRPHGKVLALACGATGRCVWSVGQTAVMLWDALTGQYLGSLRSSGGDGPYGLDSGTGLMWIDPAQLPAAPS</sequence>
<comment type="caution">
    <text evidence="1">The sequence shown here is derived from an EMBL/GenBank/DDBJ whole genome shotgun (WGS) entry which is preliminary data.</text>
</comment>